<feature type="domain" description="YbaK/aminoacyl-tRNA synthetase-associated" evidence="2">
    <location>
        <begin position="27"/>
        <end position="152"/>
    </location>
</feature>
<comment type="caution">
    <text evidence="3">The sequence shown here is derived from an EMBL/GenBank/DDBJ whole genome shotgun (WGS) entry which is preliminary data.</text>
</comment>
<evidence type="ECO:0000313" key="4">
    <source>
        <dbReference type="Proteomes" id="UP000078428"/>
    </source>
</evidence>
<dbReference type="GO" id="GO:0002161">
    <property type="term" value="F:aminoacyl-tRNA deacylase activity"/>
    <property type="evidence" value="ECO:0007669"/>
    <property type="project" value="InterPro"/>
</dbReference>
<dbReference type="CDD" id="cd04335">
    <property type="entry name" value="PrdX_deacylase"/>
    <property type="match status" value="1"/>
</dbReference>
<sequence length="165" mass="18303">MPPTQATPDDLLSLLRRLEIPATTHRHDPAFTVEQGNAVWGAIPGVHCKNLFLKDGKGRLWLVVAPAERRIDLKRLPEAIGSARLSFGSAELLGRTLGIEPGSVTPFALINDHERKVTPVLDRWMMEQPLVNYHPLRNDMTTTIPSEGLLRFLGHTGHLPEVVSL</sequence>
<evidence type="ECO:0000259" key="2">
    <source>
        <dbReference type="Pfam" id="PF04073"/>
    </source>
</evidence>
<keyword evidence="4" id="KW-1185">Reference proteome</keyword>
<dbReference type="Proteomes" id="UP000078428">
    <property type="component" value="Unassembled WGS sequence"/>
</dbReference>
<dbReference type="Pfam" id="PF04073">
    <property type="entry name" value="tRNA_edit"/>
    <property type="match status" value="1"/>
</dbReference>
<dbReference type="InterPro" id="IPR007214">
    <property type="entry name" value="YbaK/aa-tRNA-synth-assoc-dom"/>
</dbReference>
<name>A0A178MNP5_9PROT</name>
<accession>A0A178MNP5</accession>
<comment type="similarity">
    <text evidence="1">Belongs to the PRORSD1 family.</text>
</comment>
<dbReference type="InterPro" id="IPR036754">
    <property type="entry name" value="YbaK/aa-tRNA-synt-asso_dom_sf"/>
</dbReference>
<dbReference type="PANTHER" id="PTHR31423">
    <property type="entry name" value="YBAK DOMAIN-CONTAINING PROTEIN"/>
    <property type="match status" value="1"/>
</dbReference>
<dbReference type="Gene3D" id="3.90.960.10">
    <property type="entry name" value="YbaK/aminoacyl-tRNA synthetase-associated domain"/>
    <property type="match status" value="1"/>
</dbReference>
<dbReference type="InterPro" id="IPR040285">
    <property type="entry name" value="ProX/PRXD1"/>
</dbReference>
<dbReference type="PANTHER" id="PTHR31423:SF3">
    <property type="entry name" value="PROLYL-TRNA SYNTHETASE ASSOCIATED DOMAIN-CONTAINING PROTEIN 1-RELATED"/>
    <property type="match status" value="1"/>
</dbReference>
<dbReference type="AlphaFoldDB" id="A0A178MNP5"/>
<dbReference type="OrthoDB" id="5145315at2"/>
<gene>
    <name evidence="3" type="ORF">A6A04_01880</name>
</gene>
<dbReference type="SUPFAM" id="SSF55826">
    <property type="entry name" value="YbaK/ProRS associated domain"/>
    <property type="match status" value="1"/>
</dbReference>
<dbReference type="FunFam" id="3.90.960.10:FF:000005">
    <property type="entry name" value="Putative prolyl-tRNA synthetase"/>
    <property type="match status" value="1"/>
</dbReference>
<dbReference type="EMBL" id="LWQT01000055">
    <property type="protein sequence ID" value="OAN50183.1"/>
    <property type="molecule type" value="Genomic_DNA"/>
</dbReference>
<dbReference type="RefSeq" id="WP_068492504.1">
    <property type="nucleotide sequence ID" value="NZ_LWQT01000055.1"/>
</dbReference>
<dbReference type="GO" id="GO:0003677">
    <property type="term" value="F:DNA binding"/>
    <property type="evidence" value="ECO:0007669"/>
    <property type="project" value="UniProtKB-KW"/>
</dbReference>
<proteinExistence type="inferred from homology"/>
<reference evidence="3 4" key="1">
    <citation type="submission" date="2016-04" db="EMBL/GenBank/DDBJ databases">
        <title>Draft genome sequence of freshwater magnetotactic bacteria Magnetospirillum marisnigri SP-1 and Magnetospirillum moscoviense BB-1.</title>
        <authorList>
            <person name="Koziaeva V."/>
            <person name="Dziuba M.V."/>
            <person name="Ivanov T.M."/>
            <person name="Kuznetsov B."/>
            <person name="Grouzdev D.S."/>
        </authorList>
    </citation>
    <scope>NUCLEOTIDE SEQUENCE [LARGE SCALE GENOMIC DNA]</scope>
    <source>
        <strain evidence="3 4">SP-1</strain>
    </source>
</reference>
<keyword evidence="3" id="KW-0238">DNA-binding</keyword>
<organism evidence="3 4">
    <name type="scientific">Paramagnetospirillum marisnigri</name>
    <dbReference type="NCBI Taxonomy" id="1285242"/>
    <lineage>
        <taxon>Bacteria</taxon>
        <taxon>Pseudomonadati</taxon>
        <taxon>Pseudomonadota</taxon>
        <taxon>Alphaproteobacteria</taxon>
        <taxon>Rhodospirillales</taxon>
        <taxon>Magnetospirillaceae</taxon>
        <taxon>Paramagnetospirillum</taxon>
    </lineage>
</organism>
<evidence type="ECO:0000313" key="3">
    <source>
        <dbReference type="EMBL" id="OAN50183.1"/>
    </source>
</evidence>
<protein>
    <submittedName>
        <fullName evidence="3">DNA-binding protein</fullName>
    </submittedName>
</protein>
<evidence type="ECO:0000256" key="1">
    <source>
        <dbReference type="ARBA" id="ARBA00010201"/>
    </source>
</evidence>
<dbReference type="STRING" id="1285242.A6A04_01880"/>